<proteinExistence type="predicted"/>
<dbReference type="AlphaFoldDB" id="A0A1I0J5B7"/>
<reference evidence="3" key="2">
    <citation type="submission" date="2016-10" db="EMBL/GenBank/DDBJ databases">
        <authorList>
            <person name="Varghese N."/>
            <person name="Submissions S."/>
        </authorList>
    </citation>
    <scope>NUCLEOTIDE SEQUENCE [LARGE SCALE GENOMIC DNA]</scope>
    <source>
        <strain evidence="3">NLAE-zl-G277</strain>
    </source>
</reference>
<evidence type="ECO:0000313" key="2">
    <source>
        <dbReference type="EMBL" id="SEU05005.1"/>
    </source>
</evidence>
<keyword evidence="3" id="KW-1185">Reference proteome</keyword>
<accession>A0A1I0J5B7</accession>
<name>A0A1I0J5B7_9FIRM</name>
<gene>
    <name evidence="1" type="ORF">SAMN05216313_1129</name>
    <name evidence="2" type="ORF">SAMN05216313_12675</name>
</gene>
<evidence type="ECO:0000313" key="3">
    <source>
        <dbReference type="Proteomes" id="UP000198508"/>
    </source>
</evidence>
<evidence type="ECO:0008006" key="4">
    <source>
        <dbReference type="Google" id="ProtNLM"/>
    </source>
</evidence>
<dbReference type="Proteomes" id="UP000198508">
    <property type="component" value="Unassembled WGS sequence"/>
</dbReference>
<dbReference type="EMBL" id="FOIM01000012">
    <property type="protein sequence ID" value="SET70822.1"/>
    <property type="molecule type" value="Genomic_DNA"/>
</dbReference>
<organism evidence="2 3">
    <name type="scientific">Enterocloster lavalensis</name>
    <dbReference type="NCBI Taxonomy" id="460384"/>
    <lineage>
        <taxon>Bacteria</taxon>
        <taxon>Bacillati</taxon>
        <taxon>Bacillota</taxon>
        <taxon>Clostridia</taxon>
        <taxon>Lachnospirales</taxon>
        <taxon>Lachnospiraceae</taxon>
        <taxon>Enterocloster</taxon>
    </lineage>
</organism>
<reference evidence="2" key="1">
    <citation type="submission" date="2016-10" db="EMBL/GenBank/DDBJ databases">
        <authorList>
            <person name="de Groot N.N."/>
        </authorList>
    </citation>
    <scope>NUCLEOTIDE SEQUENCE [LARGE SCALE GENOMIC DNA]</scope>
    <source>
        <strain evidence="2">NLAE-zl-G277</strain>
    </source>
</reference>
<sequence>MDVIKRNVLFNKPGGTASKNAMMVRVTLPPEYVKELGITPDEKEIIMYMEEDKLIIKKSQNSYE</sequence>
<dbReference type="RefSeq" id="WP_092364113.1">
    <property type="nucleotide sequence ID" value="NZ_FOIM01000012.1"/>
</dbReference>
<dbReference type="STRING" id="460384.SAMN05216313_1129"/>
<dbReference type="EMBL" id="FOIM01000026">
    <property type="protein sequence ID" value="SEU05005.1"/>
    <property type="molecule type" value="Genomic_DNA"/>
</dbReference>
<protein>
    <recommendedName>
        <fullName evidence="4">AbrB/MazE/SpoVT family DNA-binding domain-containing protein</fullName>
    </recommendedName>
</protein>
<evidence type="ECO:0000313" key="1">
    <source>
        <dbReference type="EMBL" id="SET70822.1"/>
    </source>
</evidence>